<dbReference type="EMBL" id="KN847482">
    <property type="protein sequence ID" value="KIX00577.1"/>
    <property type="molecule type" value="Genomic_DNA"/>
</dbReference>
<dbReference type="CDD" id="cd12148">
    <property type="entry name" value="fungal_TF_MHR"/>
    <property type="match status" value="1"/>
</dbReference>
<proteinExistence type="predicted"/>
<feature type="compositionally biased region" description="Polar residues" evidence="6">
    <location>
        <begin position="118"/>
        <end position="129"/>
    </location>
</feature>
<evidence type="ECO:0000256" key="6">
    <source>
        <dbReference type="SAM" id="MobiDB-lite"/>
    </source>
</evidence>
<feature type="compositionally biased region" description="Polar residues" evidence="6">
    <location>
        <begin position="138"/>
        <end position="156"/>
    </location>
</feature>
<dbReference type="AlphaFoldDB" id="A0A0D2FEZ2"/>
<feature type="domain" description="Xylanolytic transcriptional activator regulatory" evidence="7">
    <location>
        <begin position="281"/>
        <end position="493"/>
    </location>
</feature>
<protein>
    <recommendedName>
        <fullName evidence="7">Xylanolytic transcriptional activator regulatory domain-containing protein</fullName>
    </recommendedName>
</protein>
<name>A0A0D2FEZ2_9EURO</name>
<dbReference type="Pfam" id="PF04082">
    <property type="entry name" value="Fungal_trans"/>
    <property type="match status" value="1"/>
</dbReference>
<evidence type="ECO:0000313" key="8">
    <source>
        <dbReference type="EMBL" id="KIX00577.1"/>
    </source>
</evidence>
<dbReference type="GO" id="GO:0003677">
    <property type="term" value="F:DNA binding"/>
    <property type="evidence" value="ECO:0007669"/>
    <property type="project" value="InterPro"/>
</dbReference>
<evidence type="ECO:0000313" key="9">
    <source>
        <dbReference type="Proteomes" id="UP000053617"/>
    </source>
</evidence>
<evidence type="ECO:0000256" key="4">
    <source>
        <dbReference type="ARBA" id="ARBA00023163"/>
    </source>
</evidence>
<dbReference type="GO" id="GO:0006351">
    <property type="term" value="P:DNA-templated transcription"/>
    <property type="evidence" value="ECO:0007669"/>
    <property type="project" value="InterPro"/>
</dbReference>
<evidence type="ECO:0000256" key="3">
    <source>
        <dbReference type="ARBA" id="ARBA00023015"/>
    </source>
</evidence>
<evidence type="ECO:0000256" key="2">
    <source>
        <dbReference type="ARBA" id="ARBA00022833"/>
    </source>
</evidence>
<dbReference type="VEuPathDB" id="FungiDB:Z518_09642"/>
<dbReference type="GO" id="GO:0008270">
    <property type="term" value="F:zinc ion binding"/>
    <property type="evidence" value="ECO:0007669"/>
    <property type="project" value="InterPro"/>
</dbReference>
<keyword evidence="3" id="KW-0805">Transcription regulation</keyword>
<evidence type="ECO:0000259" key="7">
    <source>
        <dbReference type="Pfam" id="PF04082"/>
    </source>
</evidence>
<gene>
    <name evidence="8" type="ORF">Z518_09642</name>
</gene>
<keyword evidence="5" id="KW-0539">Nucleus</keyword>
<feature type="region of interest" description="Disordered" evidence="6">
    <location>
        <begin position="118"/>
        <end position="229"/>
    </location>
</feature>
<organism evidence="8 9">
    <name type="scientific">Rhinocladiella mackenziei CBS 650.93</name>
    <dbReference type="NCBI Taxonomy" id="1442369"/>
    <lineage>
        <taxon>Eukaryota</taxon>
        <taxon>Fungi</taxon>
        <taxon>Dikarya</taxon>
        <taxon>Ascomycota</taxon>
        <taxon>Pezizomycotina</taxon>
        <taxon>Eurotiomycetes</taxon>
        <taxon>Chaetothyriomycetidae</taxon>
        <taxon>Chaetothyriales</taxon>
        <taxon>Herpotrichiellaceae</taxon>
        <taxon>Rhinocladiella</taxon>
    </lineage>
</organism>
<keyword evidence="9" id="KW-1185">Reference proteome</keyword>
<sequence length="845" mass="94766">MSREAYRTVASAASPEDPHNSKRIAPYPAHVDGSQSVDGFENNPLSPDRPIHAEGSAQLSRNDMFLEHGKDGGRMHNAENFLELSSYMTNWLPFDSAAYPDFDMSDVTMADSLFAHQDQSGSLCQQDQRNLSDEEGSNNESPSHHQQASVSGTDQEQLLRRPDRFPQSSRRQYYVDGAGARDSRINKTGHLPRSISHASQSSPGRLSTVETTSPDSSLEGGHKDHGPLTPLSPALGTFITTEVYQELVAKASPMLEARLHAGFDSNLVGIPLIEDMASLIGLYFERFHKVFPFLDPSLLSAPLWGWCLCLATAAIGAYYSENRYSNASSDALIRLLHQLLTREFDLENADENLAYVQAQALSILGLCNARQERLIGLGYKAANKLYGACFRLGLFDEVTHSRGTFDLSEKEHSWSKWRAAETRRRTGYFIWMLDCVLAYTSGHQPQLPSMCINLLLPSSDALWEAEQYHVWESLFSREAEPVQFNAIIQKLYTDRRLIAKIPGFTTTVVIHALIRRTWDVANYYSNPLSSWTPGEPNKSNQSLPNDVHSLQYPACIPEFARWRNSACDALDVLHWDALSESAKAWGLEGPVFPNLHLARLVILCPIKELEALISNMAGKEFDRGLLPHDRLAVYPSKLHCERVTWTWVKRDRYKARLAVVHAAATFWNVRRFPVDSFIQPFAVYLATIVLWAYGSYTYEDLLKSEKEARSRSSRNKSVVLWQNASQPYASHEDEIESEAIERGPNETETAAAEGSESLSGFATPAFPIFMNLDRPCDDELVQNFIRSSSLIKTYLENVGELCSLNGPVLVLHEGARLLRTRCAHTWPIAETYASQLSIVAANIRE</sequence>
<dbReference type="GeneID" id="25297713"/>
<keyword evidence="1" id="KW-0479">Metal-binding</keyword>
<feature type="region of interest" description="Disordered" evidence="6">
    <location>
        <begin position="1"/>
        <end position="56"/>
    </location>
</feature>
<dbReference type="OrthoDB" id="654211at2759"/>
<dbReference type="PANTHER" id="PTHR47660:SF7">
    <property type="entry name" value="TRANSCRIPTION FACTOR WITH C2H2 AND ZN(2)-CYS(6) DNA BINDING DOMAIN (EUROFUNG)"/>
    <property type="match status" value="1"/>
</dbReference>
<dbReference type="PANTHER" id="PTHR47660">
    <property type="entry name" value="TRANSCRIPTION FACTOR WITH C2H2 AND ZN(2)-CYS(6) DNA BINDING DOMAIN (EUROFUNG)-RELATED-RELATED"/>
    <property type="match status" value="1"/>
</dbReference>
<evidence type="ECO:0000256" key="5">
    <source>
        <dbReference type="ARBA" id="ARBA00023242"/>
    </source>
</evidence>
<keyword evidence="4" id="KW-0804">Transcription</keyword>
<dbReference type="HOGENOM" id="CLU_003864_2_0_1"/>
<reference evidence="8 9" key="1">
    <citation type="submission" date="2015-01" db="EMBL/GenBank/DDBJ databases">
        <title>The Genome Sequence of Rhinocladiella mackenzie CBS 650.93.</title>
        <authorList>
            <consortium name="The Broad Institute Genomics Platform"/>
            <person name="Cuomo C."/>
            <person name="de Hoog S."/>
            <person name="Gorbushina A."/>
            <person name="Stielow B."/>
            <person name="Teixiera M."/>
            <person name="Abouelleil A."/>
            <person name="Chapman S.B."/>
            <person name="Priest M."/>
            <person name="Young S.K."/>
            <person name="Wortman J."/>
            <person name="Nusbaum C."/>
            <person name="Birren B."/>
        </authorList>
    </citation>
    <scope>NUCLEOTIDE SEQUENCE [LARGE SCALE GENOMIC DNA]</scope>
    <source>
        <strain evidence="8 9">CBS 650.93</strain>
    </source>
</reference>
<feature type="compositionally biased region" description="Polar residues" evidence="6">
    <location>
        <begin position="196"/>
        <end position="216"/>
    </location>
</feature>
<dbReference type="Proteomes" id="UP000053617">
    <property type="component" value="Unassembled WGS sequence"/>
</dbReference>
<dbReference type="RefSeq" id="XP_013267713.1">
    <property type="nucleotide sequence ID" value="XM_013412259.1"/>
</dbReference>
<dbReference type="InterPro" id="IPR007219">
    <property type="entry name" value="XnlR_reg_dom"/>
</dbReference>
<accession>A0A0D2FEZ2</accession>
<dbReference type="STRING" id="1442369.A0A0D2FEZ2"/>
<keyword evidence="2" id="KW-0862">Zinc</keyword>
<evidence type="ECO:0000256" key="1">
    <source>
        <dbReference type="ARBA" id="ARBA00022723"/>
    </source>
</evidence>